<feature type="region of interest" description="Disordered" evidence="1">
    <location>
        <begin position="883"/>
        <end position="908"/>
    </location>
</feature>
<feature type="signal peptide" evidence="2">
    <location>
        <begin position="1"/>
        <end position="23"/>
    </location>
</feature>
<accession>A0A5J4V9V3</accession>
<evidence type="ECO:0000313" key="4">
    <source>
        <dbReference type="Proteomes" id="UP000324800"/>
    </source>
</evidence>
<feature type="chain" id="PRO_5023853999" description="Right handed beta helix domain-containing protein" evidence="2">
    <location>
        <begin position="24"/>
        <end position="1198"/>
    </location>
</feature>
<evidence type="ECO:0000256" key="1">
    <source>
        <dbReference type="SAM" id="MobiDB-lite"/>
    </source>
</evidence>
<comment type="caution">
    <text evidence="3">The sequence shown here is derived from an EMBL/GenBank/DDBJ whole genome shotgun (WGS) entry which is preliminary data.</text>
</comment>
<feature type="compositionally biased region" description="Acidic residues" evidence="1">
    <location>
        <begin position="891"/>
        <end position="903"/>
    </location>
</feature>
<name>A0A5J4V9V3_9EUKA</name>
<reference evidence="3 4" key="1">
    <citation type="submission" date="2019-03" db="EMBL/GenBank/DDBJ databases">
        <title>Single cell metagenomics reveals metabolic interactions within the superorganism composed of flagellate Streblomastix strix and complex community of Bacteroidetes bacteria on its surface.</title>
        <authorList>
            <person name="Treitli S.C."/>
            <person name="Kolisko M."/>
            <person name="Husnik F."/>
            <person name="Keeling P."/>
            <person name="Hampl V."/>
        </authorList>
    </citation>
    <scope>NUCLEOTIDE SEQUENCE [LARGE SCALE GENOMIC DNA]</scope>
    <source>
        <strain evidence="3">ST1C</strain>
    </source>
</reference>
<protein>
    <recommendedName>
        <fullName evidence="5">Right handed beta helix domain-containing protein</fullName>
    </recommendedName>
</protein>
<sequence>MRQAINILHILVLVCALSHFGSCVTDVPDNHEHLSLGEEKLPPTSNAFFPDLQTTYVERFAGGITSLTNSSTCGVTNTSNVCATVKLAVESNANNSTNLMIKVKFYFTPLNFSEKINLTGSIQKLKITALFDGNPGANLSYYAGTTGIFEINNNKRVIFQHIGILIQGVTQGDVQQQQFATVYYGGYFVFDNVTLRANNTDLSGRKLGSDLFSNEGGTIVFKNSLINNTYFACKRNNASSIYDYTYSQTGGVVIDSTKGSVFIEGSTFDSIYSNFNTYGDEKINHTESYEHPWGGACVFAHIHWGEVVSLTDFNIKFILCQRDNDTNLHGGSICAIIEEGGSLRVLNGTVYSSKLSPRGDCKGGFIYIESKAPNGSASDFTLYNLNMSYCTANHGTYIFINSSSSFNSSSLGEKMMGISIGYPSSQYEYEQTFDVRGGYWNETGSFTTIPVNQSYYSFSSDTIYAGQNENASLGNQLDCGTNETYRCRSLDAAIYKISSRSGTRTINITGQADYGRNRYVDQQGKTLSIEGTKNATVVVHYTRVDTTNKWAALYIIGGTLQVNQVNFFVGGQRSGALFIIVGTTSAHATLKLSICWFAQNKTEGLDVIGDNYYGPLVQTYLTNVDIQQAAFYNIQTRSLLNSTSMGTLSDNKYHDNQMGAALSVVEGSLSLNLTWFKDCRLIGTPGSNSSLYGGSALYFNYNGNANNKLTILDSHFYNCTVDFEYNTQSWVANGGAIRARIGGTGTIVSSANFTNVRMMDNSVTTGSGGSLYLETGSGSNVTFSVIGMSGSRASSGGGITISGNPAIKFNQGIFCNNSAAASSYNGQDIYFSSASATQIGTTWLTLTNSNSTNSTRRLIFNNGGTQSIPTLLDTQSCPLQVWPPTFKPTDPDDPDVPDPPGPDDPEHERNIYVDYANGNDSDKCSSQEIPCRTIGYALQLKLKENGTTYDIWIISPNIQQEDNFSISGKTVTLNKVNSTKPVINPQNITESTVLLVDTSLTLNYVILNHLNSTTLSSLITVNGANAELTLNNTDLKIVNTTVQYKPFINGTRGKLILIYNSSISAVNLSNTASIYTSVNISNFTVLNSNFTNTKEWLGTEGGVVHSRILNNNVSFEGGNFADCGFFNYSSINPSWNSTRGGGIFIYLENNTARGSLSFKSSSNKIKFQNNNASVGRNIYVSSPSRDIFYNYALKEFEI</sequence>
<dbReference type="Proteomes" id="UP000324800">
    <property type="component" value="Unassembled WGS sequence"/>
</dbReference>
<evidence type="ECO:0008006" key="5">
    <source>
        <dbReference type="Google" id="ProtNLM"/>
    </source>
</evidence>
<gene>
    <name evidence="3" type="ORF">EZS28_025177</name>
</gene>
<evidence type="ECO:0000313" key="3">
    <source>
        <dbReference type="EMBL" id="KAA6379296.1"/>
    </source>
</evidence>
<evidence type="ECO:0000256" key="2">
    <source>
        <dbReference type="SAM" id="SignalP"/>
    </source>
</evidence>
<dbReference type="AlphaFoldDB" id="A0A5J4V9V3"/>
<proteinExistence type="predicted"/>
<keyword evidence="2" id="KW-0732">Signal</keyword>
<feature type="non-terminal residue" evidence="3">
    <location>
        <position position="1198"/>
    </location>
</feature>
<organism evidence="3 4">
    <name type="scientific">Streblomastix strix</name>
    <dbReference type="NCBI Taxonomy" id="222440"/>
    <lineage>
        <taxon>Eukaryota</taxon>
        <taxon>Metamonada</taxon>
        <taxon>Preaxostyla</taxon>
        <taxon>Oxymonadida</taxon>
        <taxon>Streblomastigidae</taxon>
        <taxon>Streblomastix</taxon>
    </lineage>
</organism>
<dbReference type="EMBL" id="SNRW01008583">
    <property type="protein sequence ID" value="KAA6379296.1"/>
    <property type="molecule type" value="Genomic_DNA"/>
</dbReference>